<name>A0A936ZKZ8_9HYPH</name>
<feature type="compositionally biased region" description="Low complexity" evidence="1">
    <location>
        <begin position="170"/>
        <end position="179"/>
    </location>
</feature>
<dbReference type="AlphaFoldDB" id="A0A936ZKZ8"/>
<dbReference type="RefSeq" id="WP_202063422.1">
    <property type="nucleotide sequence ID" value="NZ_JAEQMY010000044.1"/>
</dbReference>
<evidence type="ECO:0000256" key="1">
    <source>
        <dbReference type="SAM" id="MobiDB-lite"/>
    </source>
</evidence>
<evidence type="ECO:0000313" key="3">
    <source>
        <dbReference type="Proteomes" id="UP000605848"/>
    </source>
</evidence>
<gene>
    <name evidence="2" type="ORF">JKG68_21580</name>
</gene>
<feature type="region of interest" description="Disordered" evidence="1">
    <location>
        <begin position="161"/>
        <end position="201"/>
    </location>
</feature>
<proteinExistence type="predicted"/>
<organism evidence="2 3">
    <name type="scientific">Microvirga aerilata</name>
    <dbReference type="NCBI Taxonomy" id="670292"/>
    <lineage>
        <taxon>Bacteria</taxon>
        <taxon>Pseudomonadati</taxon>
        <taxon>Pseudomonadota</taxon>
        <taxon>Alphaproteobacteria</taxon>
        <taxon>Hyphomicrobiales</taxon>
        <taxon>Methylobacteriaceae</taxon>
        <taxon>Microvirga</taxon>
    </lineage>
</organism>
<dbReference type="Pfam" id="PF06693">
    <property type="entry name" value="DUF1190"/>
    <property type="match status" value="1"/>
</dbReference>
<protein>
    <submittedName>
        <fullName evidence="2">DUF1190 domain-containing protein</fullName>
    </submittedName>
</protein>
<accession>A0A936ZKZ8</accession>
<comment type="caution">
    <text evidence="2">The sequence shown here is derived from an EMBL/GenBank/DDBJ whole genome shotgun (WGS) entry which is preliminary data.</text>
</comment>
<dbReference type="EMBL" id="JAEQMY010000044">
    <property type="protein sequence ID" value="MBL0406553.1"/>
    <property type="molecule type" value="Genomic_DNA"/>
</dbReference>
<reference evidence="2" key="1">
    <citation type="submission" date="2021-01" db="EMBL/GenBank/DDBJ databases">
        <title>Microvirga sp.</title>
        <authorList>
            <person name="Kim M.K."/>
        </authorList>
    </citation>
    <scope>NUCLEOTIDE SEQUENCE</scope>
    <source>
        <strain evidence="2">5420S-16</strain>
    </source>
</reference>
<sequence length="201" mass="22178">MDWIVLPDGRSPWATGRMMMRCSQAATRHAILVLSGLVLVSPPLQAEVRTKLYITSRACQADSLLSPEECQNAFANAEAEYYDGAPVFGVKDECERVFRRCVISFAEPPDPKAPRYAPALKGVQVSVSSVQDRTAVPVLDGSHPAVSFGRRTVLERQDYRSTVKQEDAQARWAAAQRPPEQSRAAEGTTWTLRGRVDPPAH</sequence>
<evidence type="ECO:0000313" key="2">
    <source>
        <dbReference type="EMBL" id="MBL0406553.1"/>
    </source>
</evidence>
<keyword evidence="3" id="KW-1185">Reference proteome</keyword>
<dbReference type="InterPro" id="IPR009576">
    <property type="entry name" value="Biofilm_formation_YgiB"/>
</dbReference>
<dbReference type="Proteomes" id="UP000605848">
    <property type="component" value="Unassembled WGS sequence"/>
</dbReference>